<evidence type="ECO:0000259" key="3">
    <source>
        <dbReference type="PROSITE" id="PS50835"/>
    </source>
</evidence>
<gene>
    <name evidence="4" type="ORF">AALO_G00161460</name>
</gene>
<evidence type="ECO:0000256" key="1">
    <source>
        <dbReference type="SAM" id="Phobius"/>
    </source>
</evidence>
<feature type="chain" id="PRO_5043652687" description="Ig-like domain-containing protein" evidence="2">
    <location>
        <begin position="21"/>
        <end position="199"/>
    </location>
</feature>
<name>A0AAV6GEX3_9TELE</name>
<reference evidence="4" key="1">
    <citation type="submission" date="2020-10" db="EMBL/GenBank/DDBJ databases">
        <title>Chromosome-scale genome assembly of the Allis shad, Alosa alosa.</title>
        <authorList>
            <person name="Margot Z."/>
            <person name="Christophe K."/>
            <person name="Cabau C."/>
            <person name="Louis A."/>
            <person name="Berthelot C."/>
            <person name="Parey E."/>
            <person name="Roest Crollius H."/>
            <person name="Montfort J."/>
            <person name="Robinson-Rechavi M."/>
            <person name="Bucao C."/>
            <person name="Bouchez O."/>
            <person name="Gislard M."/>
            <person name="Lluch J."/>
            <person name="Milhes M."/>
            <person name="Lampietro C."/>
            <person name="Lopez Roques C."/>
            <person name="Donnadieu C."/>
            <person name="Braasch I."/>
            <person name="Desvignes T."/>
            <person name="Postlethwait J."/>
            <person name="Bobe J."/>
            <person name="Guiguen Y."/>
        </authorList>
    </citation>
    <scope>NUCLEOTIDE SEQUENCE</scope>
    <source>
        <strain evidence="4">M-15738</strain>
        <tissue evidence="4">Blood</tissue>
    </source>
</reference>
<evidence type="ECO:0000313" key="5">
    <source>
        <dbReference type="Proteomes" id="UP000823561"/>
    </source>
</evidence>
<sequence length="199" mass="22494">MDSMLLTVVISLICVKFICLEKISVAEVELKVRPGDDIILYCDFSVSSKLEIEWHRKCTHVNQPELVLFGNFENPFPRFGLKWNISTKSVDLSIQNFTEHDLGLYHCEGKTKGIAINVLFEDPSPQPTGPPPDHDQCWILLVSLCPVCVFLCAISVYCFIREKESENKKIYQTFTGTADSTTTVVIYTHVDQTDTNPST</sequence>
<dbReference type="Pfam" id="PF07686">
    <property type="entry name" value="V-set"/>
    <property type="match status" value="1"/>
</dbReference>
<dbReference type="InterPro" id="IPR007110">
    <property type="entry name" value="Ig-like_dom"/>
</dbReference>
<keyword evidence="1" id="KW-0812">Transmembrane</keyword>
<comment type="caution">
    <text evidence="4">The sequence shown here is derived from an EMBL/GenBank/DDBJ whole genome shotgun (WGS) entry which is preliminary data.</text>
</comment>
<dbReference type="InterPro" id="IPR013106">
    <property type="entry name" value="Ig_V-set"/>
</dbReference>
<dbReference type="AlphaFoldDB" id="A0AAV6GEX3"/>
<keyword evidence="2" id="KW-0732">Signal</keyword>
<dbReference type="Gene3D" id="2.60.40.10">
    <property type="entry name" value="Immunoglobulins"/>
    <property type="match status" value="1"/>
</dbReference>
<keyword evidence="1" id="KW-1133">Transmembrane helix</keyword>
<keyword evidence="1" id="KW-0472">Membrane</keyword>
<dbReference type="SMART" id="SM00409">
    <property type="entry name" value="IG"/>
    <property type="match status" value="1"/>
</dbReference>
<dbReference type="SUPFAM" id="SSF48726">
    <property type="entry name" value="Immunoglobulin"/>
    <property type="match status" value="1"/>
</dbReference>
<evidence type="ECO:0000313" key="4">
    <source>
        <dbReference type="EMBL" id="KAG5272082.1"/>
    </source>
</evidence>
<dbReference type="InterPro" id="IPR003599">
    <property type="entry name" value="Ig_sub"/>
</dbReference>
<accession>A0AAV6GEX3</accession>
<dbReference type="Proteomes" id="UP000823561">
    <property type="component" value="Chromosome 12"/>
</dbReference>
<dbReference type="EMBL" id="JADWDJ010000012">
    <property type="protein sequence ID" value="KAG5272082.1"/>
    <property type="molecule type" value="Genomic_DNA"/>
</dbReference>
<feature type="transmembrane region" description="Helical" evidence="1">
    <location>
        <begin position="138"/>
        <end position="160"/>
    </location>
</feature>
<evidence type="ECO:0000256" key="2">
    <source>
        <dbReference type="SAM" id="SignalP"/>
    </source>
</evidence>
<keyword evidence="5" id="KW-1185">Reference proteome</keyword>
<dbReference type="InterPro" id="IPR013783">
    <property type="entry name" value="Ig-like_fold"/>
</dbReference>
<dbReference type="PROSITE" id="PS50835">
    <property type="entry name" value="IG_LIKE"/>
    <property type="match status" value="1"/>
</dbReference>
<organism evidence="4 5">
    <name type="scientific">Alosa alosa</name>
    <name type="common">allis shad</name>
    <dbReference type="NCBI Taxonomy" id="278164"/>
    <lineage>
        <taxon>Eukaryota</taxon>
        <taxon>Metazoa</taxon>
        <taxon>Chordata</taxon>
        <taxon>Craniata</taxon>
        <taxon>Vertebrata</taxon>
        <taxon>Euteleostomi</taxon>
        <taxon>Actinopterygii</taxon>
        <taxon>Neopterygii</taxon>
        <taxon>Teleostei</taxon>
        <taxon>Clupei</taxon>
        <taxon>Clupeiformes</taxon>
        <taxon>Clupeoidei</taxon>
        <taxon>Clupeidae</taxon>
        <taxon>Alosa</taxon>
    </lineage>
</organism>
<feature type="domain" description="Ig-like" evidence="3">
    <location>
        <begin position="21"/>
        <end position="117"/>
    </location>
</feature>
<protein>
    <recommendedName>
        <fullName evidence="3">Ig-like domain-containing protein</fullName>
    </recommendedName>
</protein>
<proteinExistence type="predicted"/>
<dbReference type="InterPro" id="IPR036179">
    <property type="entry name" value="Ig-like_dom_sf"/>
</dbReference>
<feature type="signal peptide" evidence="2">
    <location>
        <begin position="1"/>
        <end position="20"/>
    </location>
</feature>